<dbReference type="AlphaFoldDB" id="A0A3P7L1Y3"/>
<organism evidence="1 2">
    <name type="scientific">Dibothriocephalus latus</name>
    <name type="common">Fish tapeworm</name>
    <name type="synonym">Diphyllobothrium latum</name>
    <dbReference type="NCBI Taxonomy" id="60516"/>
    <lineage>
        <taxon>Eukaryota</taxon>
        <taxon>Metazoa</taxon>
        <taxon>Spiralia</taxon>
        <taxon>Lophotrochozoa</taxon>
        <taxon>Platyhelminthes</taxon>
        <taxon>Cestoda</taxon>
        <taxon>Eucestoda</taxon>
        <taxon>Diphyllobothriidea</taxon>
        <taxon>Diphyllobothriidae</taxon>
        <taxon>Dibothriocephalus</taxon>
    </lineage>
</organism>
<evidence type="ECO:0008006" key="3">
    <source>
        <dbReference type="Google" id="ProtNLM"/>
    </source>
</evidence>
<dbReference type="Proteomes" id="UP000281553">
    <property type="component" value="Unassembled WGS sequence"/>
</dbReference>
<protein>
    <recommendedName>
        <fullName evidence="3">Reverse transcriptase domain-containing protein</fullName>
    </recommendedName>
</protein>
<dbReference type="OrthoDB" id="10047121at2759"/>
<name>A0A3P7L1Y3_DIBLA</name>
<dbReference type="PANTHER" id="PTHR21301">
    <property type="entry name" value="REVERSE TRANSCRIPTASE"/>
    <property type="match status" value="1"/>
</dbReference>
<dbReference type="PANTHER" id="PTHR21301:SF10">
    <property type="entry name" value="REVERSE TRANSCRIPTASE DOMAIN-CONTAINING PROTEIN"/>
    <property type="match status" value="1"/>
</dbReference>
<evidence type="ECO:0000313" key="2">
    <source>
        <dbReference type="Proteomes" id="UP000281553"/>
    </source>
</evidence>
<accession>A0A3P7L1Y3</accession>
<gene>
    <name evidence="1" type="ORF">DILT_LOCUS6605</name>
</gene>
<keyword evidence="2" id="KW-1185">Reference proteome</keyword>
<dbReference type="EMBL" id="UYRU01049930">
    <property type="protein sequence ID" value="VDN10774.1"/>
    <property type="molecule type" value="Genomic_DNA"/>
</dbReference>
<proteinExistence type="predicted"/>
<sequence length="214" mass="23487">MDFLKKLSEGFLDERMFRCMHKEGAPLRPIVSLKGTPTYGLAKWLFRRLEFLISDAETTVRSSTQFLEKLKEDLVVETVDLLLRSKYDETANCLGHAEILQLLKFCLRTYFTFDGTIYEQVKGTPVGSPISGLIAEAVFPVVVISELSSPAVVPMIGVPVLPLPAFIPLVVVSELPGPAVVPMGEVPDRPLSISEPAPRAAMITHFACSVNVAN</sequence>
<reference evidence="1 2" key="1">
    <citation type="submission" date="2018-11" db="EMBL/GenBank/DDBJ databases">
        <authorList>
            <consortium name="Pathogen Informatics"/>
        </authorList>
    </citation>
    <scope>NUCLEOTIDE SEQUENCE [LARGE SCALE GENOMIC DNA]</scope>
</reference>
<evidence type="ECO:0000313" key="1">
    <source>
        <dbReference type="EMBL" id="VDN10774.1"/>
    </source>
</evidence>